<dbReference type="Proteomes" id="UP000664702">
    <property type="component" value="Chromosome"/>
</dbReference>
<dbReference type="EMBL" id="JACBFH010000001">
    <property type="protein sequence ID" value="NYY90062.1"/>
    <property type="molecule type" value="Genomic_DNA"/>
</dbReference>
<evidence type="ECO:0000313" key="1">
    <source>
        <dbReference type="EMBL" id="MBO1860334.1"/>
    </source>
</evidence>
<dbReference type="EMBL" id="CP086136">
    <property type="protein sequence ID" value="UEM13260.1"/>
    <property type="molecule type" value="Genomic_DNA"/>
</dbReference>
<evidence type="ECO:0000313" key="3">
    <source>
        <dbReference type="EMBL" id="UEM13260.1"/>
    </source>
</evidence>
<sequence length="64" mass="6771">MLDEKMFSERLASAISALGPFADVAALPADHPLLCRFLDAGDKEAPHAELTGVQKAPRHEVAGS</sequence>
<dbReference type="RefSeq" id="WP_028153409.1">
    <property type="nucleotide sequence ID" value="NZ_CP086136.1"/>
</dbReference>
<organism evidence="2">
    <name type="scientific">Bradyrhizobium barranii subsp. barranii</name>
    <dbReference type="NCBI Taxonomy" id="2823807"/>
    <lineage>
        <taxon>Bacteria</taxon>
        <taxon>Pseudomonadati</taxon>
        <taxon>Pseudomonadota</taxon>
        <taxon>Alphaproteobacteria</taxon>
        <taxon>Hyphomicrobiales</taxon>
        <taxon>Nitrobacteraceae</taxon>
        <taxon>Bradyrhizobium</taxon>
        <taxon>Bradyrhizobium barranii</taxon>
    </lineage>
</organism>
<evidence type="ECO:0000313" key="6">
    <source>
        <dbReference type="Proteomes" id="UP000664702"/>
    </source>
</evidence>
<dbReference type="EMBL" id="CP088280">
    <property type="protein sequence ID" value="UGX93880.1"/>
    <property type="molecule type" value="Genomic_DNA"/>
</dbReference>
<evidence type="ECO:0000313" key="2">
    <source>
        <dbReference type="EMBL" id="NYY90062.1"/>
    </source>
</evidence>
<dbReference type="AlphaFoldDB" id="A0A7Z0TQ71"/>
<gene>
    <name evidence="4" type="ORF">G6321_00051365</name>
    <name evidence="2" type="ORF">G6321_17040</name>
    <name evidence="3" type="ORF">J4G43_002610</name>
    <name evidence="1" type="ORF">J4G43_04855</name>
</gene>
<evidence type="ECO:0000313" key="4">
    <source>
        <dbReference type="EMBL" id="UGX93880.1"/>
    </source>
</evidence>
<protein>
    <submittedName>
        <fullName evidence="2">Uncharacterized protein</fullName>
    </submittedName>
</protein>
<reference evidence="5 6" key="4">
    <citation type="journal article" date="2022" name="Int. J. Syst. Evol. Microbiol.">
        <title>Strains of Bradyrhizobium barranii sp. nov. associated with legumes native to Canada are symbionts of soybeans and belong to different subspecies (subsp. barranii subsp. nov. and subsp. apii subsp. nov.) and symbiovars (sv. glycinearum and sv. septentrionale).</title>
        <authorList>
            <person name="Bromfield E.S.P."/>
            <person name="Cloutier S."/>
            <person name="Wasai-Hara S."/>
            <person name="Minamisawa K."/>
        </authorList>
    </citation>
    <scope>NUCLEOTIDE SEQUENCE [LARGE SCALE GENOMIC DNA]</scope>
    <source>
        <strain evidence="3 6">144S4</strain>
        <strain evidence="5">323S2</strain>
    </source>
</reference>
<name>A0A7Z0TQ71_9BRAD</name>
<proteinExistence type="predicted"/>
<reference evidence="4 5" key="1">
    <citation type="journal article" date="2017" name="Syst. Appl. Microbiol.">
        <title>Soybeans inoculated with root zone soils of Canadian native legumes harbour diverse and novel Bradyrhizobium spp. that possess agricultural potential.</title>
        <authorList>
            <person name="Bromfield E.S.P."/>
            <person name="Cloutier S."/>
            <person name="Tambong J.T."/>
            <person name="Tran Thi T.V."/>
        </authorList>
    </citation>
    <scope>NUCLEOTIDE SEQUENCE [LARGE SCALE GENOMIC DNA]</scope>
    <source>
        <strain evidence="4 5">323S2</strain>
    </source>
</reference>
<dbReference type="Proteomes" id="UP000564836">
    <property type="component" value="Chromosome"/>
</dbReference>
<reference evidence="2" key="2">
    <citation type="submission" date="2020-06" db="EMBL/GenBank/DDBJ databases">
        <title>Whole Genome Sequence of Bradyrhizobium sp. Strain 323S2.</title>
        <authorList>
            <person name="Bromfield E.S.P."/>
        </authorList>
    </citation>
    <scope>NUCLEOTIDE SEQUENCE [LARGE SCALE GENOMIC DNA]</scope>
    <source>
        <strain evidence="2">323S2</strain>
    </source>
</reference>
<dbReference type="EMBL" id="JAGEMI010000001">
    <property type="protein sequence ID" value="MBO1860334.1"/>
    <property type="molecule type" value="Genomic_DNA"/>
</dbReference>
<dbReference type="KEGG" id="bban:J4G43_002610"/>
<reference evidence="1" key="3">
    <citation type="submission" date="2021-03" db="EMBL/GenBank/DDBJ databases">
        <title>Whole Genome Sequence of Bradyrhizobium sp. Strain 144S4.</title>
        <authorList>
            <person name="Bromfield E.S.P."/>
            <person name="Cloutier S."/>
        </authorList>
    </citation>
    <scope>NUCLEOTIDE SEQUENCE [LARGE SCALE GENOMIC DNA]</scope>
    <source>
        <strain evidence="1">144S4</strain>
    </source>
</reference>
<accession>A0A7Z0TQ71</accession>
<evidence type="ECO:0000313" key="5">
    <source>
        <dbReference type="Proteomes" id="UP000564836"/>
    </source>
</evidence>